<comment type="caution">
    <text evidence="2">The sequence shown here is derived from an EMBL/GenBank/DDBJ whole genome shotgun (WGS) entry which is preliminary data.</text>
</comment>
<evidence type="ECO:0000256" key="1">
    <source>
        <dbReference type="SAM" id="MobiDB-lite"/>
    </source>
</evidence>
<reference evidence="2 3" key="1">
    <citation type="journal article" date="2015" name="Sci. Rep.">
        <title>Genome of the facultative scuticociliatosis pathogen Pseudocohnilembus persalinus provides insight into its virulence through horizontal gene transfer.</title>
        <authorList>
            <person name="Xiong J."/>
            <person name="Wang G."/>
            <person name="Cheng J."/>
            <person name="Tian M."/>
            <person name="Pan X."/>
            <person name="Warren A."/>
            <person name="Jiang C."/>
            <person name="Yuan D."/>
            <person name="Miao W."/>
        </authorList>
    </citation>
    <scope>NUCLEOTIDE SEQUENCE [LARGE SCALE GENOMIC DNA]</scope>
    <source>
        <strain evidence="2">36N120E</strain>
    </source>
</reference>
<organism evidence="2 3">
    <name type="scientific">Pseudocohnilembus persalinus</name>
    <name type="common">Ciliate</name>
    <dbReference type="NCBI Taxonomy" id="266149"/>
    <lineage>
        <taxon>Eukaryota</taxon>
        <taxon>Sar</taxon>
        <taxon>Alveolata</taxon>
        <taxon>Ciliophora</taxon>
        <taxon>Intramacronucleata</taxon>
        <taxon>Oligohymenophorea</taxon>
        <taxon>Scuticociliatia</taxon>
        <taxon>Philasterida</taxon>
        <taxon>Pseudocohnilembidae</taxon>
        <taxon>Pseudocohnilembus</taxon>
    </lineage>
</organism>
<accession>A0A0V0QVR2</accession>
<dbReference type="AlphaFoldDB" id="A0A0V0QVR2"/>
<feature type="compositionally biased region" description="Low complexity" evidence="1">
    <location>
        <begin position="68"/>
        <end position="91"/>
    </location>
</feature>
<dbReference type="EMBL" id="LDAU01000096">
    <property type="protein sequence ID" value="KRX06415.1"/>
    <property type="molecule type" value="Genomic_DNA"/>
</dbReference>
<name>A0A0V0QVR2_PSEPJ</name>
<proteinExistence type="predicted"/>
<keyword evidence="3" id="KW-1185">Reference proteome</keyword>
<evidence type="ECO:0000313" key="3">
    <source>
        <dbReference type="Proteomes" id="UP000054937"/>
    </source>
</evidence>
<feature type="compositionally biased region" description="Basic residues" evidence="1">
    <location>
        <begin position="39"/>
        <end position="48"/>
    </location>
</feature>
<feature type="region of interest" description="Disordered" evidence="1">
    <location>
        <begin position="20"/>
        <end position="91"/>
    </location>
</feature>
<sequence>MNPEIKLQNIDEKNKKKLQFEQKVSPPKIQKANVQSFKPKIKRQKQKLLLKVPTEQNNITIQKKNNDSDSNSNSNCSFQSDSKSISDSQPQISGSYLQENQLKPNYIKNEEQILEKNFLKKLRASEQIVYNLKEQQQVDIYENTQNLNEDTNFLDKQTLYHPQKNHSIITNIYNQFSTNQALQLYNIASKNKSQDIHNLEQKLIFENMKSKIQTNNLQSQNNNNDNNININNNNKFISQQQLEEISTSNQAKIKKEQDFRIYKDSFIFKLESMPIEDLENIIDTILQDKMVE</sequence>
<gene>
    <name evidence="2" type="ORF">PPERSA_05028</name>
</gene>
<dbReference type="Proteomes" id="UP000054937">
    <property type="component" value="Unassembled WGS sequence"/>
</dbReference>
<dbReference type="InParanoid" id="A0A0V0QVR2"/>
<evidence type="ECO:0000313" key="2">
    <source>
        <dbReference type="EMBL" id="KRX06415.1"/>
    </source>
</evidence>
<protein>
    <submittedName>
        <fullName evidence="2">Uncharacterized protein</fullName>
    </submittedName>
</protein>